<dbReference type="InterPro" id="IPR027417">
    <property type="entry name" value="P-loop_NTPase"/>
</dbReference>
<dbReference type="InterPro" id="IPR051677">
    <property type="entry name" value="AfsR-DnrI-RedD_regulator"/>
</dbReference>
<dbReference type="InterPro" id="IPR016032">
    <property type="entry name" value="Sig_transdc_resp-reg_C-effctor"/>
</dbReference>
<gene>
    <name evidence="7" type="ORF">Voc01_028950</name>
</gene>
<evidence type="ECO:0000256" key="5">
    <source>
        <dbReference type="PROSITE-ProRule" id="PRU01091"/>
    </source>
</evidence>
<accession>A0A8J4EB11</accession>
<keyword evidence="3 5" id="KW-0238">DNA-binding</keyword>
<keyword evidence="4" id="KW-0804">Transcription</keyword>
<name>A0A8J4EB11_9ACTN</name>
<dbReference type="SUPFAM" id="SSF46894">
    <property type="entry name" value="C-terminal effector domain of the bipartite response regulators"/>
    <property type="match status" value="1"/>
</dbReference>
<feature type="DNA-binding region" description="OmpR/PhoB-type" evidence="5">
    <location>
        <begin position="1"/>
        <end position="96"/>
    </location>
</feature>
<dbReference type="GO" id="GO:0043531">
    <property type="term" value="F:ADP binding"/>
    <property type="evidence" value="ECO:0007669"/>
    <property type="project" value="InterPro"/>
</dbReference>
<dbReference type="InterPro" id="IPR049945">
    <property type="entry name" value="AAA_22"/>
</dbReference>
<dbReference type="PANTHER" id="PTHR35807:SF1">
    <property type="entry name" value="TRANSCRIPTIONAL REGULATOR REDD"/>
    <property type="match status" value="1"/>
</dbReference>
<dbReference type="GO" id="GO:0006355">
    <property type="term" value="P:regulation of DNA-templated transcription"/>
    <property type="evidence" value="ECO:0007669"/>
    <property type="project" value="InterPro"/>
</dbReference>
<dbReference type="EMBL" id="BOPH01000034">
    <property type="protein sequence ID" value="GIJ67978.1"/>
    <property type="molecule type" value="Genomic_DNA"/>
</dbReference>
<evidence type="ECO:0000256" key="3">
    <source>
        <dbReference type="ARBA" id="ARBA00023125"/>
    </source>
</evidence>
<dbReference type="Proteomes" id="UP000635606">
    <property type="component" value="Unassembled WGS sequence"/>
</dbReference>
<evidence type="ECO:0000256" key="2">
    <source>
        <dbReference type="ARBA" id="ARBA00023015"/>
    </source>
</evidence>
<evidence type="ECO:0000313" key="7">
    <source>
        <dbReference type="EMBL" id="GIJ67978.1"/>
    </source>
</evidence>
<dbReference type="InterPro" id="IPR001867">
    <property type="entry name" value="OmpR/PhoB-type_DNA-bd"/>
</dbReference>
<dbReference type="Gene3D" id="3.40.50.300">
    <property type="entry name" value="P-loop containing nucleotide triphosphate hydrolases"/>
    <property type="match status" value="1"/>
</dbReference>
<dbReference type="GO" id="GO:0000160">
    <property type="term" value="P:phosphorelay signal transduction system"/>
    <property type="evidence" value="ECO:0007669"/>
    <property type="project" value="InterPro"/>
</dbReference>
<comment type="similarity">
    <text evidence="1">Belongs to the AfsR/DnrI/RedD regulatory family.</text>
</comment>
<evidence type="ECO:0000256" key="1">
    <source>
        <dbReference type="ARBA" id="ARBA00005820"/>
    </source>
</evidence>
<dbReference type="SUPFAM" id="SSF52540">
    <property type="entry name" value="P-loop containing nucleoside triphosphate hydrolases"/>
    <property type="match status" value="1"/>
</dbReference>
<dbReference type="InterPro" id="IPR011990">
    <property type="entry name" value="TPR-like_helical_dom_sf"/>
</dbReference>
<evidence type="ECO:0000256" key="4">
    <source>
        <dbReference type="ARBA" id="ARBA00023163"/>
    </source>
</evidence>
<dbReference type="RefSeq" id="WP_203927930.1">
    <property type="nucleotide sequence ID" value="NZ_BOPH01000034.1"/>
</dbReference>
<reference evidence="7" key="1">
    <citation type="submission" date="2021-01" db="EMBL/GenBank/DDBJ databases">
        <title>Whole genome shotgun sequence of Virgisporangium ochraceum NBRC 16418.</title>
        <authorList>
            <person name="Komaki H."/>
            <person name="Tamura T."/>
        </authorList>
    </citation>
    <scope>NUCLEOTIDE SEQUENCE</scope>
    <source>
        <strain evidence="7">NBRC 16418</strain>
    </source>
</reference>
<dbReference type="SMART" id="SM00862">
    <property type="entry name" value="Trans_reg_C"/>
    <property type="match status" value="1"/>
</dbReference>
<proteinExistence type="inferred from homology"/>
<feature type="domain" description="OmpR/PhoB-type" evidence="6">
    <location>
        <begin position="1"/>
        <end position="96"/>
    </location>
</feature>
<dbReference type="CDD" id="cd15831">
    <property type="entry name" value="BTAD"/>
    <property type="match status" value="1"/>
</dbReference>
<evidence type="ECO:0000259" key="6">
    <source>
        <dbReference type="PROSITE" id="PS51755"/>
    </source>
</evidence>
<dbReference type="Pfam" id="PF13401">
    <property type="entry name" value="AAA_22"/>
    <property type="match status" value="1"/>
</dbReference>
<dbReference type="PROSITE" id="PS51755">
    <property type="entry name" value="OMPR_PHOB"/>
    <property type="match status" value="1"/>
</dbReference>
<sequence length="928" mass="102477">MEIRVLGPLEVVRHGRMVHIARRQVRTVLGILAFNANRPVSLERLIDLLWGANPPQRARSIMQTRISQARSAIGLDATTEDGVRLDSRIGGYILEADTDSVDILRFRHLLKQTETAPSGEQTIEQIRAALALWRGPLLGEETTREIADVHGHALESERLTAVENLLALELRSGKAGRIVDEFLPLVRDNLIREPLVARFLRAMHQAGRSTEALKLFDECRRWLATEFGTDPGEELRLAHQELLSQAGPEPALTNIPRFRPAIPKLLPADVNDFTGRATELAWVADLLLPDGRTSTAVIAIAGPGGVGKTALAVHIAHMARAQFPDGQLYVDLHADDDRPPTAREVLGRFLRALGVDGSTVPESEDERAELYRDLVADRRILVILDNAHSDSQVAPLLPAGRLCAVVVTSRARLGATLGATPLNLDVLDVEDATRLLQRMIGSHRAADADVPALCDLVGRLPLAVRIVGAKLAAKPHWTVDWITDHLRDEDQRLNHLVHEHLDVRASIAVSYRGLDEVAQRTLRILSDTPGPIYNWQVAAALDTATPEADLVLDQLVDAYLLDVAGSDATRTIRYRLHDLVRLFASERARIEDPPVVRKEHRERVHAAWLAMLRTAHRAAYDTDHLVVHGDVETSLPAGVGAAIRSQPLDWFQTARVGIMPALRQADRDGNTAVCWNIAVASSGLLELQRAFDEWHLVLDTAMSVASRANDVLGQASLLHQLGKLHADRQMPAEALRLFERSFALFKSIGHRHGTGVATAYVAMAHRFLSHHDEALDSYIAALDLLTESGDVGGQAHVLRGIGQIHLSRSDLAAADSYFQQSLELCRTHGPIRRVESQTRFWLGNLRVKQGRLEHAREQFTKVLVDCRDLGDITGVGQALRGLSQCHLALNEPELARATLLQALELAEQPRATLLLDSIRRDLERLRTP</sequence>
<dbReference type="SMART" id="SM01043">
    <property type="entry name" value="BTAD"/>
    <property type="match status" value="1"/>
</dbReference>
<dbReference type="PRINTS" id="PR00364">
    <property type="entry name" value="DISEASERSIST"/>
</dbReference>
<dbReference type="PANTHER" id="PTHR35807">
    <property type="entry name" value="TRANSCRIPTIONAL REGULATOR REDD-RELATED"/>
    <property type="match status" value="1"/>
</dbReference>
<dbReference type="SMART" id="SM00028">
    <property type="entry name" value="TPR"/>
    <property type="match status" value="4"/>
</dbReference>
<dbReference type="Pfam" id="PF03704">
    <property type="entry name" value="BTAD"/>
    <property type="match status" value="1"/>
</dbReference>
<comment type="caution">
    <text evidence="7">The sequence shown here is derived from an EMBL/GenBank/DDBJ whole genome shotgun (WGS) entry which is preliminary data.</text>
</comment>
<dbReference type="Gene3D" id="1.10.10.10">
    <property type="entry name" value="Winged helix-like DNA-binding domain superfamily/Winged helix DNA-binding domain"/>
    <property type="match status" value="1"/>
</dbReference>
<protein>
    <submittedName>
        <fullName evidence="7">SARP family transcriptional regulator</fullName>
    </submittedName>
</protein>
<dbReference type="Pfam" id="PF13424">
    <property type="entry name" value="TPR_12"/>
    <property type="match status" value="1"/>
</dbReference>
<dbReference type="GO" id="GO:0003677">
    <property type="term" value="F:DNA binding"/>
    <property type="evidence" value="ECO:0007669"/>
    <property type="project" value="UniProtKB-UniRule"/>
</dbReference>
<evidence type="ECO:0000313" key="8">
    <source>
        <dbReference type="Proteomes" id="UP000635606"/>
    </source>
</evidence>
<dbReference type="SUPFAM" id="SSF48452">
    <property type="entry name" value="TPR-like"/>
    <property type="match status" value="2"/>
</dbReference>
<dbReference type="AlphaFoldDB" id="A0A8J4EB11"/>
<keyword evidence="2" id="KW-0805">Transcription regulation</keyword>
<dbReference type="Gene3D" id="1.25.40.10">
    <property type="entry name" value="Tetratricopeptide repeat domain"/>
    <property type="match status" value="2"/>
</dbReference>
<dbReference type="InterPro" id="IPR005158">
    <property type="entry name" value="BTAD"/>
</dbReference>
<dbReference type="InterPro" id="IPR036388">
    <property type="entry name" value="WH-like_DNA-bd_sf"/>
</dbReference>
<keyword evidence="8" id="KW-1185">Reference proteome</keyword>
<organism evidence="7 8">
    <name type="scientific">Virgisporangium ochraceum</name>
    <dbReference type="NCBI Taxonomy" id="65505"/>
    <lineage>
        <taxon>Bacteria</taxon>
        <taxon>Bacillati</taxon>
        <taxon>Actinomycetota</taxon>
        <taxon>Actinomycetes</taxon>
        <taxon>Micromonosporales</taxon>
        <taxon>Micromonosporaceae</taxon>
        <taxon>Virgisporangium</taxon>
    </lineage>
</organism>
<dbReference type="InterPro" id="IPR019734">
    <property type="entry name" value="TPR_rpt"/>
</dbReference>